<feature type="transmembrane region" description="Helical" evidence="8">
    <location>
        <begin position="201"/>
        <end position="222"/>
    </location>
</feature>
<dbReference type="EMBL" id="JBHULD010000018">
    <property type="protein sequence ID" value="MFD2556487.1"/>
    <property type="molecule type" value="Genomic_DNA"/>
</dbReference>
<feature type="transmembrane region" description="Helical" evidence="8">
    <location>
        <begin position="290"/>
        <end position="309"/>
    </location>
</feature>
<evidence type="ECO:0000313" key="9">
    <source>
        <dbReference type="EMBL" id="MFD2556487.1"/>
    </source>
</evidence>
<feature type="transmembrane region" description="Helical" evidence="8">
    <location>
        <begin position="158"/>
        <end position="181"/>
    </location>
</feature>
<keyword evidence="4" id="KW-1003">Cell membrane</keyword>
<dbReference type="PANTHER" id="PTHR30472">
    <property type="entry name" value="FERRIC ENTEROBACTIN TRANSPORT SYSTEM PERMEASE PROTEIN"/>
    <property type="match status" value="1"/>
</dbReference>
<name>A0ABW5L5N8_9SPHI</name>
<dbReference type="Gene3D" id="1.10.3470.10">
    <property type="entry name" value="ABC transporter involved in vitamin B12 uptake, BtuC"/>
    <property type="match status" value="1"/>
</dbReference>
<evidence type="ECO:0000256" key="5">
    <source>
        <dbReference type="ARBA" id="ARBA00022692"/>
    </source>
</evidence>
<evidence type="ECO:0000256" key="8">
    <source>
        <dbReference type="SAM" id="Phobius"/>
    </source>
</evidence>
<evidence type="ECO:0000313" key="10">
    <source>
        <dbReference type="Proteomes" id="UP001597440"/>
    </source>
</evidence>
<comment type="caution">
    <text evidence="9">The sequence shown here is derived from an EMBL/GenBank/DDBJ whole genome shotgun (WGS) entry which is preliminary data.</text>
</comment>
<keyword evidence="3" id="KW-0813">Transport</keyword>
<keyword evidence="6 8" id="KW-1133">Transmembrane helix</keyword>
<keyword evidence="5 8" id="KW-0812">Transmembrane</keyword>
<accession>A0ABW5L5N8</accession>
<feature type="transmembrane region" description="Helical" evidence="8">
    <location>
        <begin position="321"/>
        <end position="338"/>
    </location>
</feature>
<evidence type="ECO:0000256" key="7">
    <source>
        <dbReference type="ARBA" id="ARBA00023136"/>
    </source>
</evidence>
<feature type="transmembrane region" description="Helical" evidence="8">
    <location>
        <begin position="251"/>
        <end position="278"/>
    </location>
</feature>
<evidence type="ECO:0000256" key="1">
    <source>
        <dbReference type="ARBA" id="ARBA00004651"/>
    </source>
</evidence>
<sequence length="346" mass="36359">MKKKVIYILLAALLLVATLASLSLGAFFIPLGEVYLNMMQKFGLCLEVPADELYSNVIDLVRWPRTLLGILVGAALGISGAAIQSIFRNPLAEPGLIGISAGASLVAASIIAFEAVLFATLGQLFGHYLLAVGAFTGAGVATWLVYRISLYEGKPHIGTMLLAGVAINALAGSLTGLVSFLSDEQQLRSITFWMLGSLGGATWDAVWTLLPFVVAALLGLPLMAKSLNAFSLGEQEAQQLGQRPNRIKVRVIVLATMAVGAAVSVAGIIGFVGLLVPHAVRMLGGADNRYVMPASALLGAVILTIADLIARTIAMPSEIPIGVVTALLGTPLFLYILIRDKKKIIV</sequence>
<evidence type="ECO:0000256" key="4">
    <source>
        <dbReference type="ARBA" id="ARBA00022475"/>
    </source>
</evidence>
<evidence type="ECO:0000256" key="3">
    <source>
        <dbReference type="ARBA" id="ARBA00022448"/>
    </source>
</evidence>
<comment type="subcellular location">
    <subcellularLocation>
        <location evidence="1">Cell membrane</location>
        <topology evidence="1">Multi-pass membrane protein</topology>
    </subcellularLocation>
</comment>
<evidence type="ECO:0000256" key="2">
    <source>
        <dbReference type="ARBA" id="ARBA00007935"/>
    </source>
</evidence>
<dbReference type="RefSeq" id="WP_210352453.1">
    <property type="nucleotide sequence ID" value="NZ_JAEQMU010000001.1"/>
</dbReference>
<protein>
    <submittedName>
        <fullName evidence="9">FecCD family ABC transporter permease</fullName>
    </submittedName>
</protein>
<dbReference type="PANTHER" id="PTHR30472:SF25">
    <property type="entry name" value="ABC TRANSPORTER PERMEASE PROTEIN MJ0876-RELATED"/>
    <property type="match status" value="1"/>
</dbReference>
<keyword evidence="10" id="KW-1185">Reference proteome</keyword>
<comment type="similarity">
    <text evidence="2">Belongs to the binding-protein-dependent transport system permease family. FecCD subfamily.</text>
</comment>
<dbReference type="InterPro" id="IPR037294">
    <property type="entry name" value="ABC_BtuC-like"/>
</dbReference>
<dbReference type="SUPFAM" id="SSF81345">
    <property type="entry name" value="ABC transporter involved in vitamin B12 uptake, BtuC"/>
    <property type="match status" value="1"/>
</dbReference>
<dbReference type="InterPro" id="IPR000522">
    <property type="entry name" value="ABC_transptr_permease_BtuC"/>
</dbReference>
<dbReference type="CDD" id="cd06550">
    <property type="entry name" value="TM_ABC_iron-siderophores_like"/>
    <property type="match status" value="1"/>
</dbReference>
<evidence type="ECO:0000256" key="6">
    <source>
        <dbReference type="ARBA" id="ARBA00022989"/>
    </source>
</evidence>
<feature type="transmembrane region" description="Helical" evidence="8">
    <location>
        <begin position="125"/>
        <end position="146"/>
    </location>
</feature>
<proteinExistence type="inferred from homology"/>
<organism evidence="9 10">
    <name type="scientific">Sphingobacterium tabacisoli</name>
    <dbReference type="NCBI Taxonomy" id="2044855"/>
    <lineage>
        <taxon>Bacteria</taxon>
        <taxon>Pseudomonadati</taxon>
        <taxon>Bacteroidota</taxon>
        <taxon>Sphingobacteriia</taxon>
        <taxon>Sphingobacteriales</taxon>
        <taxon>Sphingobacteriaceae</taxon>
        <taxon>Sphingobacterium</taxon>
    </lineage>
</organism>
<reference evidence="10" key="1">
    <citation type="journal article" date="2019" name="Int. J. Syst. Evol. Microbiol.">
        <title>The Global Catalogue of Microorganisms (GCM) 10K type strain sequencing project: providing services to taxonomists for standard genome sequencing and annotation.</title>
        <authorList>
            <consortium name="The Broad Institute Genomics Platform"/>
            <consortium name="The Broad Institute Genome Sequencing Center for Infectious Disease"/>
            <person name="Wu L."/>
            <person name="Ma J."/>
        </authorList>
    </citation>
    <scope>NUCLEOTIDE SEQUENCE [LARGE SCALE GENOMIC DNA]</scope>
    <source>
        <strain evidence="10">KCTC 52298</strain>
    </source>
</reference>
<dbReference type="Proteomes" id="UP001597440">
    <property type="component" value="Unassembled WGS sequence"/>
</dbReference>
<feature type="transmembrane region" description="Helical" evidence="8">
    <location>
        <begin position="95"/>
        <end position="119"/>
    </location>
</feature>
<keyword evidence="7 8" id="KW-0472">Membrane</keyword>
<gene>
    <name evidence="9" type="ORF">ACFSQW_18975</name>
</gene>
<dbReference type="Pfam" id="PF01032">
    <property type="entry name" value="FecCD"/>
    <property type="match status" value="1"/>
</dbReference>
<feature type="transmembrane region" description="Helical" evidence="8">
    <location>
        <begin position="63"/>
        <end position="83"/>
    </location>
</feature>